<comment type="catalytic activity">
    <reaction evidence="7">
        <text>GTP + H2O = GDP + phosphate + H(+)</text>
        <dbReference type="Rhea" id="RHEA:19669"/>
        <dbReference type="ChEBI" id="CHEBI:15377"/>
        <dbReference type="ChEBI" id="CHEBI:15378"/>
        <dbReference type="ChEBI" id="CHEBI:37565"/>
        <dbReference type="ChEBI" id="CHEBI:43474"/>
        <dbReference type="ChEBI" id="CHEBI:58189"/>
    </reaction>
    <physiologicalReaction direction="left-to-right" evidence="7">
        <dbReference type="Rhea" id="RHEA:19670"/>
    </physiologicalReaction>
</comment>
<name>A0A504YCV7_FASGI</name>
<feature type="domain" description="CobW C-terminal" evidence="8">
    <location>
        <begin position="251"/>
        <end position="357"/>
    </location>
</feature>
<evidence type="ECO:0000256" key="3">
    <source>
        <dbReference type="ARBA" id="ARBA00022833"/>
    </source>
</evidence>
<protein>
    <submittedName>
        <fullName evidence="9">COBW domain-containing</fullName>
    </submittedName>
</protein>
<dbReference type="STRING" id="46835.A0A504YCV7"/>
<accession>A0A504YCV7</accession>
<sequence>MSIDDIPELVAMETVESETKVPVTILTGYLGAGKTTLLNYILTEAHGKRIAVILNDFGEGSALESTVSIRQQTGDLFEDWLELRNGCLCCSLKDPGVKAIESLMKKRGDFDYILVETTGLADPGPIASIFWLDESLCCKLYLDGIVTVVDAKYCLSQLNERREDRVNDCERQIALADVLILNKSDLVAKHERDIIRERIRSINAAAKQIESVYAQVDLSNILDLNLYSSRSCLEAFIPSTIPGQSHLDQSISTTTIESSKRVSRTAFENFTESLLWEKNVRNADDQPMLIMRLKGFVHFAEDDLVVHTVQGVYELYELKPVPLKNFNSVPKTISLRLVLIGRNLCHRTLRLALENCAVSCSDQ</sequence>
<evidence type="ECO:0000259" key="8">
    <source>
        <dbReference type="SMART" id="SM00833"/>
    </source>
</evidence>
<dbReference type="GO" id="GO:0016787">
    <property type="term" value="F:hydrolase activity"/>
    <property type="evidence" value="ECO:0007669"/>
    <property type="project" value="UniProtKB-KW"/>
</dbReference>
<evidence type="ECO:0000256" key="4">
    <source>
        <dbReference type="ARBA" id="ARBA00023134"/>
    </source>
</evidence>
<dbReference type="CDD" id="cd03112">
    <property type="entry name" value="CobW-like"/>
    <property type="match status" value="1"/>
</dbReference>
<dbReference type="SUPFAM" id="SSF90002">
    <property type="entry name" value="Hypothetical protein YjiA, C-terminal domain"/>
    <property type="match status" value="1"/>
</dbReference>
<evidence type="ECO:0000313" key="10">
    <source>
        <dbReference type="Proteomes" id="UP000316759"/>
    </source>
</evidence>
<keyword evidence="1" id="KW-0547">Nucleotide-binding</keyword>
<keyword evidence="3" id="KW-0862">Zinc</keyword>
<dbReference type="Proteomes" id="UP000316759">
    <property type="component" value="Unassembled WGS sequence"/>
</dbReference>
<evidence type="ECO:0000256" key="2">
    <source>
        <dbReference type="ARBA" id="ARBA00022801"/>
    </source>
</evidence>
<dbReference type="AlphaFoldDB" id="A0A504YCV7"/>
<comment type="similarity">
    <text evidence="6">Belongs to the SIMIBI class G3E GTPase family. ZNG1 subfamily.</text>
</comment>
<keyword evidence="10" id="KW-1185">Reference proteome</keyword>
<dbReference type="Pfam" id="PF02492">
    <property type="entry name" value="cobW"/>
    <property type="match status" value="1"/>
</dbReference>
<dbReference type="Pfam" id="PF07683">
    <property type="entry name" value="CobW_C"/>
    <property type="match status" value="1"/>
</dbReference>
<dbReference type="InterPro" id="IPR003495">
    <property type="entry name" value="CobW/HypB/UreG_nucleotide-bd"/>
</dbReference>
<dbReference type="GO" id="GO:0005737">
    <property type="term" value="C:cytoplasm"/>
    <property type="evidence" value="ECO:0007669"/>
    <property type="project" value="TreeGrafter"/>
</dbReference>
<keyword evidence="4" id="KW-0342">GTP-binding</keyword>
<proteinExistence type="inferred from homology"/>
<dbReference type="SMART" id="SM00833">
    <property type="entry name" value="CobW_C"/>
    <property type="match status" value="1"/>
</dbReference>
<dbReference type="InterPro" id="IPR051316">
    <property type="entry name" value="Zinc-reg_GTPase_activator"/>
</dbReference>
<dbReference type="InterPro" id="IPR011629">
    <property type="entry name" value="CobW-like_C"/>
</dbReference>
<dbReference type="SUPFAM" id="SSF52540">
    <property type="entry name" value="P-loop containing nucleoside triphosphate hydrolases"/>
    <property type="match status" value="1"/>
</dbReference>
<dbReference type="Gene3D" id="3.40.50.300">
    <property type="entry name" value="P-loop containing nucleotide triphosphate hydrolases"/>
    <property type="match status" value="1"/>
</dbReference>
<keyword evidence="2" id="KW-0378">Hydrolase</keyword>
<comment type="caution">
    <text evidence="9">The sequence shown here is derived from an EMBL/GenBank/DDBJ whole genome shotgun (WGS) entry which is preliminary data.</text>
</comment>
<evidence type="ECO:0000256" key="1">
    <source>
        <dbReference type="ARBA" id="ARBA00022741"/>
    </source>
</evidence>
<dbReference type="InterPro" id="IPR036627">
    <property type="entry name" value="CobW-likC_sf"/>
</dbReference>
<reference evidence="9 10" key="1">
    <citation type="submission" date="2019-04" db="EMBL/GenBank/DDBJ databases">
        <title>Annotation for the trematode Fasciola gigantica.</title>
        <authorList>
            <person name="Choi Y.-J."/>
        </authorList>
    </citation>
    <scope>NUCLEOTIDE SEQUENCE [LARGE SCALE GENOMIC DNA]</scope>
    <source>
        <strain evidence="9">Uganda_cow_1</strain>
    </source>
</reference>
<evidence type="ECO:0000256" key="7">
    <source>
        <dbReference type="ARBA" id="ARBA00049117"/>
    </source>
</evidence>
<dbReference type="PANTHER" id="PTHR13748:SF31">
    <property type="entry name" value="ZINC-REGULATED GTPASE METALLOPROTEIN ACTIVATOR 1A-RELATED"/>
    <property type="match status" value="1"/>
</dbReference>
<dbReference type="Gene3D" id="3.30.1220.10">
    <property type="entry name" value="CobW-like, C-terminal domain"/>
    <property type="match status" value="1"/>
</dbReference>
<evidence type="ECO:0000313" key="9">
    <source>
        <dbReference type="EMBL" id="TPP55910.1"/>
    </source>
</evidence>
<dbReference type="EMBL" id="SUNJ01015236">
    <property type="protein sequence ID" value="TPP55910.1"/>
    <property type="molecule type" value="Genomic_DNA"/>
</dbReference>
<gene>
    <name evidence="9" type="ORF">FGIG_03583</name>
</gene>
<dbReference type="GO" id="GO:0005525">
    <property type="term" value="F:GTP binding"/>
    <property type="evidence" value="ECO:0007669"/>
    <property type="project" value="UniProtKB-KW"/>
</dbReference>
<dbReference type="InterPro" id="IPR027417">
    <property type="entry name" value="P-loop_NTPase"/>
</dbReference>
<dbReference type="PANTHER" id="PTHR13748">
    <property type="entry name" value="COBW-RELATED"/>
    <property type="match status" value="1"/>
</dbReference>
<evidence type="ECO:0000256" key="5">
    <source>
        <dbReference type="ARBA" id="ARBA00023186"/>
    </source>
</evidence>
<evidence type="ECO:0000256" key="6">
    <source>
        <dbReference type="ARBA" id="ARBA00034320"/>
    </source>
</evidence>
<organism evidence="9 10">
    <name type="scientific">Fasciola gigantica</name>
    <name type="common">Giant liver fluke</name>
    <dbReference type="NCBI Taxonomy" id="46835"/>
    <lineage>
        <taxon>Eukaryota</taxon>
        <taxon>Metazoa</taxon>
        <taxon>Spiralia</taxon>
        <taxon>Lophotrochozoa</taxon>
        <taxon>Platyhelminthes</taxon>
        <taxon>Trematoda</taxon>
        <taxon>Digenea</taxon>
        <taxon>Plagiorchiida</taxon>
        <taxon>Echinostomata</taxon>
        <taxon>Echinostomatoidea</taxon>
        <taxon>Fasciolidae</taxon>
        <taxon>Fasciola</taxon>
    </lineage>
</organism>
<dbReference type="OrthoDB" id="258627at2759"/>
<keyword evidence="5" id="KW-0143">Chaperone</keyword>